<feature type="region of interest" description="Disordered" evidence="11">
    <location>
        <begin position="551"/>
        <end position="577"/>
    </location>
</feature>
<evidence type="ECO:0000256" key="1">
    <source>
        <dbReference type="ARBA" id="ARBA00012552"/>
    </source>
</evidence>
<dbReference type="GO" id="GO:0030490">
    <property type="term" value="P:maturation of SSU-rRNA"/>
    <property type="evidence" value="ECO:0007669"/>
    <property type="project" value="InterPro"/>
</dbReference>
<gene>
    <name evidence="16" type="primary">LOC111131546</name>
</gene>
<dbReference type="InterPro" id="IPR044764">
    <property type="entry name" value="DDX52/Rok1_DEADc"/>
</dbReference>
<keyword evidence="15" id="KW-1185">Reference proteome</keyword>
<dbReference type="InterPro" id="IPR014014">
    <property type="entry name" value="RNA_helicase_DEAD_Q_motif"/>
</dbReference>
<dbReference type="PROSITE" id="PS51195">
    <property type="entry name" value="Q_MOTIF"/>
    <property type="match status" value="1"/>
</dbReference>
<dbReference type="InterPro" id="IPR001650">
    <property type="entry name" value="Helicase_C-like"/>
</dbReference>
<dbReference type="SMART" id="SM00490">
    <property type="entry name" value="HELICc"/>
    <property type="match status" value="1"/>
</dbReference>
<dbReference type="InterPro" id="IPR050079">
    <property type="entry name" value="DEAD_box_RNA_helicase"/>
</dbReference>
<evidence type="ECO:0000256" key="6">
    <source>
        <dbReference type="ARBA" id="ARBA00022884"/>
    </source>
</evidence>
<dbReference type="EC" id="3.6.4.13" evidence="1"/>
<dbReference type="Pfam" id="PF00271">
    <property type="entry name" value="Helicase_C"/>
    <property type="match status" value="1"/>
</dbReference>
<dbReference type="PROSITE" id="PS51192">
    <property type="entry name" value="HELICASE_ATP_BIND_1"/>
    <property type="match status" value="1"/>
</dbReference>
<dbReference type="Gene3D" id="3.40.50.300">
    <property type="entry name" value="P-loop containing nucleotide triphosphate hydrolases"/>
    <property type="match status" value="2"/>
</dbReference>
<dbReference type="Proteomes" id="UP000694844">
    <property type="component" value="Chromosome 4"/>
</dbReference>
<evidence type="ECO:0000256" key="5">
    <source>
        <dbReference type="ARBA" id="ARBA00022840"/>
    </source>
</evidence>
<comment type="similarity">
    <text evidence="7">Belongs to the DEAD box helicase family. DDX52/ROK1 subfamily.</text>
</comment>
<dbReference type="SMART" id="SM00487">
    <property type="entry name" value="DEXDc"/>
    <property type="match status" value="1"/>
</dbReference>
<feature type="domain" description="DEAD-box RNA helicase Q" evidence="14">
    <location>
        <begin position="143"/>
        <end position="171"/>
    </location>
</feature>
<evidence type="ECO:0000256" key="9">
    <source>
        <dbReference type="ARBA" id="ARBA00047984"/>
    </source>
</evidence>
<dbReference type="GO" id="GO:0016787">
    <property type="term" value="F:hydrolase activity"/>
    <property type="evidence" value="ECO:0007669"/>
    <property type="project" value="UniProtKB-KW"/>
</dbReference>
<keyword evidence="6" id="KW-0694">RNA-binding</keyword>
<evidence type="ECO:0000256" key="8">
    <source>
        <dbReference type="ARBA" id="ARBA00044533"/>
    </source>
</evidence>
<dbReference type="PANTHER" id="PTHR47959">
    <property type="entry name" value="ATP-DEPENDENT RNA HELICASE RHLE-RELATED"/>
    <property type="match status" value="1"/>
</dbReference>
<evidence type="ECO:0000256" key="4">
    <source>
        <dbReference type="ARBA" id="ARBA00022806"/>
    </source>
</evidence>
<name>A0A8B8E625_CRAVI</name>
<reference evidence="16" key="1">
    <citation type="submission" date="2025-08" db="UniProtKB">
        <authorList>
            <consortium name="RefSeq"/>
        </authorList>
    </citation>
    <scope>IDENTIFICATION</scope>
    <source>
        <tissue evidence="16">Whole sample</tissue>
    </source>
</reference>
<dbReference type="CDD" id="cd17957">
    <property type="entry name" value="DEADc_DDX52"/>
    <property type="match status" value="1"/>
</dbReference>
<dbReference type="InterPro" id="IPR014001">
    <property type="entry name" value="Helicase_ATP-bd"/>
</dbReference>
<dbReference type="KEGG" id="cvn:111131546"/>
<dbReference type="GO" id="GO:0005524">
    <property type="term" value="F:ATP binding"/>
    <property type="evidence" value="ECO:0007669"/>
    <property type="project" value="UniProtKB-KW"/>
</dbReference>
<evidence type="ECO:0000259" key="14">
    <source>
        <dbReference type="PROSITE" id="PS51195"/>
    </source>
</evidence>
<dbReference type="SUPFAM" id="SSF52540">
    <property type="entry name" value="P-loop containing nucleoside triphosphate hydrolases"/>
    <property type="match status" value="1"/>
</dbReference>
<dbReference type="PANTHER" id="PTHR47959:SF15">
    <property type="entry name" value="RNA HELICASE"/>
    <property type="match status" value="1"/>
</dbReference>
<dbReference type="GO" id="GO:0005829">
    <property type="term" value="C:cytosol"/>
    <property type="evidence" value="ECO:0007669"/>
    <property type="project" value="TreeGrafter"/>
</dbReference>
<dbReference type="GeneID" id="111131546"/>
<dbReference type="AlphaFoldDB" id="A0A8B8E625"/>
<evidence type="ECO:0000259" key="13">
    <source>
        <dbReference type="PROSITE" id="PS51194"/>
    </source>
</evidence>
<feature type="domain" description="Helicase ATP-binding" evidence="12">
    <location>
        <begin position="174"/>
        <end position="347"/>
    </location>
</feature>
<dbReference type="CDD" id="cd18787">
    <property type="entry name" value="SF2_C_DEAD"/>
    <property type="match status" value="1"/>
</dbReference>
<evidence type="ECO:0000256" key="2">
    <source>
        <dbReference type="ARBA" id="ARBA00022741"/>
    </source>
</evidence>
<protein>
    <recommendedName>
        <fullName evidence="8">Probable ATP-dependent RNA helicase DDX52</fullName>
        <ecNumber evidence="1">3.6.4.13</ecNumber>
    </recommendedName>
</protein>
<evidence type="ECO:0000256" key="7">
    <source>
        <dbReference type="ARBA" id="ARBA00024355"/>
    </source>
</evidence>
<evidence type="ECO:0000313" key="16">
    <source>
        <dbReference type="RefSeq" id="XP_022334846.1"/>
    </source>
</evidence>
<dbReference type="GO" id="GO:0003724">
    <property type="term" value="F:RNA helicase activity"/>
    <property type="evidence" value="ECO:0007669"/>
    <property type="project" value="UniProtKB-EC"/>
</dbReference>
<keyword evidence="4 16" id="KW-0347">Helicase</keyword>
<keyword evidence="3" id="KW-0378">Hydrolase</keyword>
<dbReference type="OrthoDB" id="360161at2759"/>
<proteinExistence type="inferred from homology"/>
<dbReference type="PROSITE" id="PS51194">
    <property type="entry name" value="HELICASE_CTER"/>
    <property type="match status" value="1"/>
</dbReference>
<keyword evidence="5" id="KW-0067">ATP-binding</keyword>
<sequence length="577" mass="65887">MDGFGLFRKLGIGTKFDFERFKNDARVLNVLPSASANQATSQEHVQKKKENKNRGTAEIHVELEDDVEEEEISQVNDEPEDFTEEGEFTVLQGMRKKGERQHSMKSKQSFAQMKQEKINHIRNKNRIHCFGQDPPDPCVSFDHLAAVYGVNPLIIKNIASVGYTKPTPIQIQAIPAMMERREILACAPTGSGKTAAFLLPIMHHLKEHREIGYRALILAPTRELAKQIYREFLRLSEGIGLKANYINKANTEKHVEKKYDVLVSTPNRLVYMLKEDPPMINLSHVEWLVIDESDKLFEDGRTGFRDQLAKVYQACSSSNVKRAMFSATFAMDVEEWCKLNLDNVLQVYIGSKNSATTTIEQELKFVGTESGKLLAVRDIIAKGVQPPVLIFVQSKERARELFHELIYDGMNVDVIHSDQTQEQRRGCQKFRSGKTWILICTELMGRGMDFIGVNLVINYDFPNSAISYIHRIGRTGRAGRSGKAVTLFTESDSVYLRSIARVMVNAGCPVPDYMLDMKRPNKKIRRAAKKVPKRDRISTVAQYDIDKINKKRKYISSKQDQRKQNDRKKLKRDPDKS</sequence>
<evidence type="ECO:0000256" key="11">
    <source>
        <dbReference type="SAM" id="MobiDB-lite"/>
    </source>
</evidence>
<feature type="region of interest" description="Disordered" evidence="11">
    <location>
        <begin position="34"/>
        <end position="59"/>
    </location>
</feature>
<feature type="domain" description="Helicase C-terminal" evidence="13">
    <location>
        <begin position="358"/>
        <end position="518"/>
    </location>
</feature>
<feature type="compositionally biased region" description="Polar residues" evidence="11">
    <location>
        <begin position="34"/>
        <end position="43"/>
    </location>
</feature>
<comment type="catalytic activity">
    <reaction evidence="9">
        <text>ATP + H2O = ADP + phosphate + H(+)</text>
        <dbReference type="Rhea" id="RHEA:13065"/>
        <dbReference type="ChEBI" id="CHEBI:15377"/>
        <dbReference type="ChEBI" id="CHEBI:15378"/>
        <dbReference type="ChEBI" id="CHEBI:30616"/>
        <dbReference type="ChEBI" id="CHEBI:43474"/>
        <dbReference type="ChEBI" id="CHEBI:456216"/>
        <dbReference type="EC" id="3.6.4.13"/>
    </reaction>
</comment>
<accession>A0A8B8E625</accession>
<evidence type="ECO:0000256" key="3">
    <source>
        <dbReference type="ARBA" id="ARBA00022801"/>
    </source>
</evidence>
<dbReference type="InterPro" id="IPR011545">
    <property type="entry name" value="DEAD/DEAH_box_helicase_dom"/>
</dbReference>
<feature type="short sequence motif" description="Q motif" evidence="10">
    <location>
        <begin position="143"/>
        <end position="171"/>
    </location>
</feature>
<dbReference type="GO" id="GO:0003723">
    <property type="term" value="F:RNA binding"/>
    <property type="evidence" value="ECO:0007669"/>
    <property type="project" value="UniProtKB-KW"/>
</dbReference>
<evidence type="ECO:0000313" key="15">
    <source>
        <dbReference type="Proteomes" id="UP000694844"/>
    </source>
</evidence>
<dbReference type="Pfam" id="PF00270">
    <property type="entry name" value="DEAD"/>
    <property type="match status" value="1"/>
</dbReference>
<evidence type="ECO:0000259" key="12">
    <source>
        <dbReference type="PROSITE" id="PS51192"/>
    </source>
</evidence>
<dbReference type="RefSeq" id="XP_022334846.1">
    <property type="nucleotide sequence ID" value="XM_022479138.1"/>
</dbReference>
<organism evidence="15 16">
    <name type="scientific">Crassostrea virginica</name>
    <name type="common">Eastern oyster</name>
    <dbReference type="NCBI Taxonomy" id="6565"/>
    <lineage>
        <taxon>Eukaryota</taxon>
        <taxon>Metazoa</taxon>
        <taxon>Spiralia</taxon>
        <taxon>Lophotrochozoa</taxon>
        <taxon>Mollusca</taxon>
        <taxon>Bivalvia</taxon>
        <taxon>Autobranchia</taxon>
        <taxon>Pteriomorphia</taxon>
        <taxon>Ostreida</taxon>
        <taxon>Ostreoidea</taxon>
        <taxon>Ostreidae</taxon>
        <taxon>Crassostrea</taxon>
    </lineage>
</organism>
<dbReference type="InterPro" id="IPR027417">
    <property type="entry name" value="P-loop_NTPase"/>
</dbReference>
<keyword evidence="2" id="KW-0547">Nucleotide-binding</keyword>
<evidence type="ECO:0000256" key="10">
    <source>
        <dbReference type="PROSITE-ProRule" id="PRU00552"/>
    </source>
</evidence>